<keyword evidence="11" id="KW-0997">Cell inner membrane</keyword>
<dbReference type="Gene3D" id="1.10.220.30">
    <property type="match status" value="3"/>
</dbReference>
<evidence type="ECO:0000259" key="14">
    <source>
        <dbReference type="Pfam" id="PF14842"/>
    </source>
</evidence>
<evidence type="ECO:0000256" key="8">
    <source>
        <dbReference type="ARBA" id="ARBA00023136"/>
    </source>
</evidence>
<keyword evidence="8 11" id="KW-0472">Membrane</keyword>
<dbReference type="FunFam" id="1.10.220.30:FF:000001">
    <property type="entry name" value="Flagellar motor switch protein FliG"/>
    <property type="match status" value="1"/>
</dbReference>
<comment type="subcellular location">
    <subcellularLocation>
        <location evidence="1 11">Bacterial flagellum basal body</location>
    </subcellularLocation>
    <subcellularLocation>
        <location evidence="2 11">Cell inner membrane</location>
        <topology evidence="2 11">Peripheral membrane protein</topology>
        <orientation evidence="2 11">Cytoplasmic side</orientation>
    </subcellularLocation>
</comment>
<evidence type="ECO:0000256" key="10">
    <source>
        <dbReference type="ARBA" id="ARBA00025598"/>
    </source>
</evidence>
<dbReference type="InterPro" id="IPR032779">
    <property type="entry name" value="FliG_M"/>
</dbReference>
<dbReference type="PIRSF" id="PIRSF003161">
    <property type="entry name" value="FliG"/>
    <property type="match status" value="1"/>
</dbReference>
<dbReference type="Proteomes" id="UP001170481">
    <property type="component" value="Unassembled WGS sequence"/>
</dbReference>
<dbReference type="PANTHER" id="PTHR30534">
    <property type="entry name" value="FLAGELLAR MOTOR SWITCH PROTEIN FLIG"/>
    <property type="match status" value="1"/>
</dbReference>
<evidence type="ECO:0000256" key="4">
    <source>
        <dbReference type="ARBA" id="ARBA00021870"/>
    </source>
</evidence>
<dbReference type="Pfam" id="PF01706">
    <property type="entry name" value="FliG_C"/>
    <property type="match status" value="1"/>
</dbReference>
<evidence type="ECO:0000256" key="5">
    <source>
        <dbReference type="ARBA" id="ARBA00022475"/>
    </source>
</evidence>
<dbReference type="SUPFAM" id="SSF48029">
    <property type="entry name" value="FliG"/>
    <property type="match status" value="2"/>
</dbReference>
<reference evidence="15" key="1">
    <citation type="submission" date="2023-07" db="EMBL/GenBank/DDBJ databases">
        <title>Genome content predicts the carbon catabolic preferences of heterotrophic bacteria.</title>
        <authorList>
            <person name="Gralka M."/>
        </authorList>
    </citation>
    <scope>NUCLEOTIDE SEQUENCE</scope>
    <source>
        <strain evidence="15">C2R13</strain>
    </source>
</reference>
<evidence type="ECO:0000256" key="1">
    <source>
        <dbReference type="ARBA" id="ARBA00004117"/>
    </source>
</evidence>
<protein>
    <recommendedName>
        <fullName evidence="4 11">Flagellar motor switch protein FliG</fullName>
    </recommendedName>
</protein>
<keyword evidence="6 11" id="KW-0145">Chemotaxis</keyword>
<evidence type="ECO:0000256" key="11">
    <source>
        <dbReference type="PIRNR" id="PIRNR003161"/>
    </source>
</evidence>
<sequence>MSKTLTSMERSAALIMSLDEDSAAEVFKFLSAQEIQRLSATMTNMPQVTQEQMAKTLEEFHADSEQFSAVNLLSTDHIRSVLVKALGQERASSLLEDIYESSGQNNGIETLNLMEPPLVAEMIRDEHPQIIATIMVHLERHQASQILEHFSDTLRNDVLLRIATFSGVQPAALQELTEVLSNMLSGQNLKRSKMGGIRTAAEILNLMPGQQEEQVLEAVRNHDESLAQQIIDEMFVFENLVGLEDRSIQLLLKEIDNETLVTALKGSPEAIIQKFLQNMSQRAAEMLRDDMEARGPVRVTQVEAEQKSILQTVRRLADSGEIVINSGGEDYV</sequence>
<dbReference type="GO" id="GO:0009425">
    <property type="term" value="C:bacterial-type flagellum basal body"/>
    <property type="evidence" value="ECO:0007669"/>
    <property type="project" value="UniProtKB-SubCell"/>
</dbReference>
<dbReference type="Pfam" id="PF14841">
    <property type="entry name" value="FliG_M"/>
    <property type="match status" value="1"/>
</dbReference>
<dbReference type="EMBL" id="JAUORK010000001">
    <property type="protein sequence ID" value="MDO6670614.1"/>
    <property type="molecule type" value="Genomic_DNA"/>
</dbReference>
<comment type="similarity">
    <text evidence="3 11">Belongs to the FliG family.</text>
</comment>
<evidence type="ECO:0000256" key="7">
    <source>
        <dbReference type="ARBA" id="ARBA00022779"/>
    </source>
</evidence>
<dbReference type="InterPro" id="IPR023087">
    <property type="entry name" value="Flg_Motor_Flig_C"/>
</dbReference>
<evidence type="ECO:0000259" key="13">
    <source>
        <dbReference type="Pfam" id="PF14841"/>
    </source>
</evidence>
<keyword evidence="7 11" id="KW-0283">Flagellar rotation</keyword>
<feature type="domain" description="Flagellar motor switch protein FliG middle" evidence="13">
    <location>
        <begin position="118"/>
        <end position="188"/>
    </location>
</feature>
<dbReference type="InterPro" id="IPR000090">
    <property type="entry name" value="Flg_Motor_Flig"/>
</dbReference>
<evidence type="ECO:0000256" key="6">
    <source>
        <dbReference type="ARBA" id="ARBA00022500"/>
    </source>
</evidence>
<evidence type="ECO:0000256" key="3">
    <source>
        <dbReference type="ARBA" id="ARBA00010299"/>
    </source>
</evidence>
<evidence type="ECO:0000256" key="2">
    <source>
        <dbReference type="ARBA" id="ARBA00004515"/>
    </source>
</evidence>
<dbReference type="RefSeq" id="WP_176503331.1">
    <property type="nucleotide sequence ID" value="NZ_JARWKV010000003.1"/>
</dbReference>
<feature type="domain" description="Flagellar motor switch protein FliG C-terminal" evidence="12">
    <location>
        <begin position="218"/>
        <end position="324"/>
    </location>
</feature>
<dbReference type="NCBIfam" id="TIGR00207">
    <property type="entry name" value="fliG"/>
    <property type="match status" value="1"/>
</dbReference>
<name>A0AAP4WWY7_9GAMM</name>
<proteinExistence type="inferred from homology"/>
<dbReference type="GO" id="GO:0071973">
    <property type="term" value="P:bacterial-type flagellum-dependent cell motility"/>
    <property type="evidence" value="ECO:0007669"/>
    <property type="project" value="InterPro"/>
</dbReference>
<dbReference type="PANTHER" id="PTHR30534:SF0">
    <property type="entry name" value="FLAGELLAR MOTOR SWITCH PROTEIN FLIG"/>
    <property type="match status" value="1"/>
</dbReference>
<evidence type="ECO:0000259" key="12">
    <source>
        <dbReference type="Pfam" id="PF01706"/>
    </source>
</evidence>
<comment type="caution">
    <text evidence="15">The sequence shown here is derived from an EMBL/GenBank/DDBJ whole genome shotgun (WGS) entry which is preliminary data.</text>
</comment>
<accession>A0AAP4WWY7</accession>
<comment type="function">
    <text evidence="10 11">FliG is one of three proteins (FliG, FliN, FliM) that forms the rotor-mounted switch complex (C ring), located at the base of the basal body. This complex interacts with the CheY and CheZ chemotaxis proteins, in addition to contacting components of the motor that determine the direction of flagellar rotation.</text>
</comment>
<dbReference type="Pfam" id="PF14842">
    <property type="entry name" value="FliG_N"/>
    <property type="match status" value="1"/>
</dbReference>
<feature type="domain" description="Flagellar motor switch protein FliG N-terminal" evidence="14">
    <location>
        <begin position="5"/>
        <end position="104"/>
    </location>
</feature>
<evidence type="ECO:0000313" key="15">
    <source>
        <dbReference type="EMBL" id="MDO6670614.1"/>
    </source>
</evidence>
<keyword evidence="9 11" id="KW-0975">Bacterial flagellum</keyword>
<evidence type="ECO:0000256" key="9">
    <source>
        <dbReference type="ARBA" id="ARBA00023143"/>
    </source>
</evidence>
<keyword evidence="15" id="KW-0966">Cell projection</keyword>
<dbReference type="GO" id="GO:0006935">
    <property type="term" value="P:chemotaxis"/>
    <property type="evidence" value="ECO:0007669"/>
    <property type="project" value="UniProtKB-KW"/>
</dbReference>
<dbReference type="AlphaFoldDB" id="A0AAP4WWY7"/>
<keyword evidence="15" id="KW-0282">Flagellum</keyword>
<dbReference type="InterPro" id="IPR028263">
    <property type="entry name" value="FliG_N"/>
</dbReference>
<evidence type="ECO:0000313" key="16">
    <source>
        <dbReference type="Proteomes" id="UP001170481"/>
    </source>
</evidence>
<dbReference type="InterPro" id="IPR011002">
    <property type="entry name" value="FliG_a-hlx"/>
</dbReference>
<gene>
    <name evidence="15" type="primary">fliG</name>
    <name evidence="15" type="ORF">Q4535_00645</name>
</gene>
<keyword evidence="5 11" id="KW-1003">Cell membrane</keyword>
<dbReference type="GO" id="GO:0005886">
    <property type="term" value="C:plasma membrane"/>
    <property type="evidence" value="ECO:0007669"/>
    <property type="project" value="UniProtKB-SubCell"/>
</dbReference>
<organism evidence="15 16">
    <name type="scientific">Cobetia amphilecti</name>
    <dbReference type="NCBI Taxonomy" id="1055104"/>
    <lineage>
        <taxon>Bacteria</taxon>
        <taxon>Pseudomonadati</taxon>
        <taxon>Pseudomonadota</taxon>
        <taxon>Gammaproteobacteria</taxon>
        <taxon>Oceanospirillales</taxon>
        <taxon>Halomonadaceae</taxon>
        <taxon>Cobetia</taxon>
    </lineage>
</organism>
<dbReference type="GO" id="GO:0003774">
    <property type="term" value="F:cytoskeletal motor activity"/>
    <property type="evidence" value="ECO:0007669"/>
    <property type="project" value="InterPro"/>
</dbReference>
<dbReference type="PRINTS" id="PR00954">
    <property type="entry name" value="FLGMOTORFLIG"/>
</dbReference>
<keyword evidence="15" id="KW-0969">Cilium</keyword>